<protein>
    <recommendedName>
        <fullName evidence="5 17">Epoxyqueuosine reductase QueH</fullName>
        <ecNumber evidence="4 17">1.17.99.6</ecNumber>
    </recommendedName>
    <alternativeName>
        <fullName evidence="15 17">Queuosine biosynthesis protein QueH</fullName>
    </alternativeName>
</protein>
<organism evidence="18 19">
    <name type="scientific">Candidatus Berkelbacteria bacterium RIFOXYA2_FULL_43_10</name>
    <dbReference type="NCBI Taxonomy" id="1797472"/>
    <lineage>
        <taxon>Bacteria</taxon>
        <taxon>Candidatus Berkelbacteria</taxon>
    </lineage>
</organism>
<feature type="binding site" evidence="17">
    <location>
        <position position="101"/>
    </location>
    <ligand>
        <name>[4Fe-4S] cluster</name>
        <dbReference type="ChEBI" id="CHEBI:49883"/>
    </ligand>
</feature>
<evidence type="ECO:0000256" key="17">
    <source>
        <dbReference type="HAMAP-Rule" id="MF_02089"/>
    </source>
</evidence>
<evidence type="ECO:0000256" key="1">
    <source>
        <dbReference type="ARBA" id="ARBA00002268"/>
    </source>
</evidence>
<evidence type="ECO:0000256" key="14">
    <source>
        <dbReference type="ARBA" id="ARBA00023284"/>
    </source>
</evidence>
<feature type="binding site" evidence="17">
    <location>
        <position position="16"/>
    </location>
    <ligand>
        <name>[4Fe-4S] cluster</name>
        <dbReference type="ChEBI" id="CHEBI:49883"/>
    </ligand>
</feature>
<sequence>MLYNLSQMKRLLLHTCCAPCLTSVYEQLHDTYEVAVFWYNPSIWPKKEHDKRLKVLTEYCKEHYIKLYIGDYKYSEEHKFWKESIKGLESEPERDKRCEICYKIRLEATAWVALEKHFDLFASELSVSPHKDAKILNELGSAISKEVGVEYLKNDFKRGDGFKRSVEISKECGLYRQNYCGCEYSTRDIVSR</sequence>
<evidence type="ECO:0000256" key="5">
    <source>
        <dbReference type="ARBA" id="ARBA00016895"/>
    </source>
</evidence>
<comment type="function">
    <text evidence="1 17">Catalyzes the conversion of epoxyqueuosine (oQ) to queuosine (Q), which is a hypermodified base found in the wobble positions of tRNA(Asp), tRNA(Asn), tRNA(His) and tRNA(Tyr).</text>
</comment>
<evidence type="ECO:0000256" key="10">
    <source>
        <dbReference type="ARBA" id="ARBA00023002"/>
    </source>
</evidence>
<comment type="pathway">
    <text evidence="2 17">tRNA modification; tRNA-queuosine biosynthesis.</text>
</comment>
<name>A0A1F5E401_9BACT</name>
<comment type="catalytic activity">
    <reaction evidence="16 17">
        <text>epoxyqueuosine(34) in tRNA + AH2 = queuosine(34) in tRNA + A + H2O</text>
        <dbReference type="Rhea" id="RHEA:32159"/>
        <dbReference type="Rhea" id="RHEA-COMP:18571"/>
        <dbReference type="Rhea" id="RHEA-COMP:18582"/>
        <dbReference type="ChEBI" id="CHEBI:13193"/>
        <dbReference type="ChEBI" id="CHEBI:15377"/>
        <dbReference type="ChEBI" id="CHEBI:17499"/>
        <dbReference type="ChEBI" id="CHEBI:194431"/>
        <dbReference type="ChEBI" id="CHEBI:194443"/>
        <dbReference type="EC" id="1.17.99.6"/>
    </reaction>
</comment>
<evidence type="ECO:0000256" key="8">
    <source>
        <dbReference type="ARBA" id="ARBA00022723"/>
    </source>
</evidence>
<evidence type="ECO:0000256" key="13">
    <source>
        <dbReference type="ARBA" id="ARBA00023157"/>
    </source>
</evidence>
<dbReference type="GO" id="GO:0046872">
    <property type="term" value="F:metal ion binding"/>
    <property type="evidence" value="ECO:0007669"/>
    <property type="project" value="UniProtKB-KW"/>
</dbReference>
<keyword evidence="6 17" id="KW-0004">4Fe-4S</keyword>
<evidence type="ECO:0000256" key="11">
    <source>
        <dbReference type="ARBA" id="ARBA00023004"/>
    </source>
</evidence>
<gene>
    <name evidence="17" type="primary">queH</name>
    <name evidence="18" type="ORF">A2215_03850</name>
</gene>
<keyword evidence="10 17" id="KW-0560">Oxidoreductase</keyword>
<keyword evidence="13 17" id="KW-1015">Disulfide bond</keyword>
<evidence type="ECO:0000256" key="4">
    <source>
        <dbReference type="ARBA" id="ARBA00012622"/>
    </source>
</evidence>
<keyword evidence="8 17" id="KW-0479">Metal-binding</keyword>
<dbReference type="Proteomes" id="UP000178583">
    <property type="component" value="Unassembled WGS sequence"/>
</dbReference>
<dbReference type="PANTHER" id="PTHR36701:SF1">
    <property type="entry name" value="EPOXYQUEUOSINE REDUCTASE QUEH"/>
    <property type="match status" value="1"/>
</dbReference>
<dbReference type="PANTHER" id="PTHR36701">
    <property type="entry name" value="EPOXYQUEUOSINE REDUCTASE QUEH"/>
    <property type="match status" value="1"/>
</dbReference>
<dbReference type="GO" id="GO:0052693">
    <property type="term" value="F:epoxyqueuosine reductase activity"/>
    <property type="evidence" value="ECO:0007669"/>
    <property type="project" value="UniProtKB-UniRule"/>
</dbReference>
<dbReference type="STRING" id="1797472.A2215_03850"/>
<keyword evidence="11 17" id="KW-0408">Iron</keyword>
<proteinExistence type="inferred from homology"/>
<reference evidence="18 19" key="1">
    <citation type="journal article" date="2016" name="Nat. Commun.">
        <title>Thousands of microbial genomes shed light on interconnected biogeochemical processes in an aquifer system.</title>
        <authorList>
            <person name="Anantharaman K."/>
            <person name="Brown C.T."/>
            <person name="Hug L.A."/>
            <person name="Sharon I."/>
            <person name="Castelle C.J."/>
            <person name="Probst A.J."/>
            <person name="Thomas B.C."/>
            <person name="Singh A."/>
            <person name="Wilkins M.J."/>
            <person name="Karaoz U."/>
            <person name="Brodie E.L."/>
            <person name="Williams K.H."/>
            <person name="Hubbard S.S."/>
            <person name="Banfield J.F."/>
        </authorList>
    </citation>
    <scope>NUCLEOTIDE SEQUENCE [LARGE SCALE GENOMIC DNA]</scope>
</reference>
<dbReference type="HAMAP" id="MF_02089">
    <property type="entry name" value="QueH"/>
    <property type="match status" value="1"/>
</dbReference>
<evidence type="ECO:0000256" key="12">
    <source>
        <dbReference type="ARBA" id="ARBA00023014"/>
    </source>
</evidence>
<evidence type="ECO:0000256" key="2">
    <source>
        <dbReference type="ARBA" id="ARBA00004691"/>
    </source>
</evidence>
<dbReference type="GO" id="GO:0051539">
    <property type="term" value="F:4 iron, 4 sulfur cluster binding"/>
    <property type="evidence" value="ECO:0007669"/>
    <property type="project" value="UniProtKB-UniRule"/>
</dbReference>
<keyword evidence="9 17" id="KW-0671">Queuosine biosynthesis</keyword>
<dbReference type="EMBL" id="MEZY01000053">
    <property type="protein sequence ID" value="OGD62137.1"/>
    <property type="molecule type" value="Genomic_DNA"/>
</dbReference>
<comment type="caution">
    <text evidence="18">The sequence shown here is derived from an EMBL/GenBank/DDBJ whole genome shotgun (WGS) entry which is preliminary data.</text>
</comment>
<dbReference type="InterPro" id="IPR003828">
    <property type="entry name" value="QueH"/>
</dbReference>
<feature type="binding site" evidence="17">
    <location>
        <position position="98"/>
    </location>
    <ligand>
        <name>[4Fe-4S] cluster</name>
        <dbReference type="ChEBI" id="CHEBI:49883"/>
    </ligand>
</feature>
<evidence type="ECO:0000256" key="7">
    <source>
        <dbReference type="ARBA" id="ARBA00022694"/>
    </source>
</evidence>
<evidence type="ECO:0000256" key="3">
    <source>
        <dbReference type="ARBA" id="ARBA00008207"/>
    </source>
</evidence>
<feature type="disulfide bond" description="Redox-active" evidence="17">
    <location>
        <begin position="180"/>
        <end position="182"/>
    </location>
</feature>
<evidence type="ECO:0000256" key="16">
    <source>
        <dbReference type="ARBA" id="ARBA00047415"/>
    </source>
</evidence>
<dbReference type="GO" id="GO:0008616">
    <property type="term" value="P:tRNA queuosine(34) biosynthetic process"/>
    <property type="evidence" value="ECO:0007669"/>
    <property type="project" value="UniProtKB-UniRule"/>
</dbReference>
<dbReference type="UniPathway" id="UPA00392"/>
<evidence type="ECO:0000313" key="18">
    <source>
        <dbReference type="EMBL" id="OGD62137.1"/>
    </source>
</evidence>
<keyword evidence="12 17" id="KW-0411">Iron-sulfur</keyword>
<evidence type="ECO:0000256" key="15">
    <source>
        <dbReference type="ARBA" id="ARBA00031446"/>
    </source>
</evidence>
<accession>A0A1F5E401</accession>
<keyword evidence="7 17" id="KW-0819">tRNA processing</keyword>
<evidence type="ECO:0000256" key="9">
    <source>
        <dbReference type="ARBA" id="ARBA00022785"/>
    </source>
</evidence>
<comment type="similarity">
    <text evidence="3 17">Belongs to the QueH family.</text>
</comment>
<feature type="binding site" evidence="17">
    <location>
        <position position="17"/>
    </location>
    <ligand>
        <name>[4Fe-4S] cluster</name>
        <dbReference type="ChEBI" id="CHEBI:49883"/>
    </ligand>
</feature>
<dbReference type="Pfam" id="PF02677">
    <property type="entry name" value="QueH"/>
    <property type="match status" value="1"/>
</dbReference>
<evidence type="ECO:0000313" key="19">
    <source>
        <dbReference type="Proteomes" id="UP000178583"/>
    </source>
</evidence>
<evidence type="ECO:0000256" key="6">
    <source>
        <dbReference type="ARBA" id="ARBA00022485"/>
    </source>
</evidence>
<dbReference type="AlphaFoldDB" id="A0A1F5E401"/>
<keyword evidence="14 17" id="KW-0676">Redox-active center</keyword>
<dbReference type="EC" id="1.17.99.6" evidence="4 17"/>